<proteinExistence type="predicted"/>
<dbReference type="Proteomes" id="UP001597183">
    <property type="component" value="Unassembled WGS sequence"/>
</dbReference>
<evidence type="ECO:0000313" key="1">
    <source>
        <dbReference type="EMBL" id="MFD1366287.1"/>
    </source>
</evidence>
<keyword evidence="2" id="KW-1185">Reference proteome</keyword>
<gene>
    <name evidence="1" type="ORF">ACFQ5G_13115</name>
</gene>
<evidence type="ECO:0000313" key="2">
    <source>
        <dbReference type="Proteomes" id="UP001597183"/>
    </source>
</evidence>
<organism evidence="1 2">
    <name type="scientific">Actinoplanes sichuanensis</name>
    <dbReference type="NCBI Taxonomy" id="512349"/>
    <lineage>
        <taxon>Bacteria</taxon>
        <taxon>Bacillati</taxon>
        <taxon>Actinomycetota</taxon>
        <taxon>Actinomycetes</taxon>
        <taxon>Micromonosporales</taxon>
        <taxon>Micromonosporaceae</taxon>
        <taxon>Actinoplanes</taxon>
    </lineage>
</organism>
<protein>
    <submittedName>
        <fullName evidence="1">Uncharacterized protein</fullName>
    </submittedName>
</protein>
<comment type="caution">
    <text evidence="1">The sequence shown here is derived from an EMBL/GenBank/DDBJ whole genome shotgun (WGS) entry which is preliminary data.</text>
</comment>
<name>A0ABW4A8B1_9ACTN</name>
<dbReference type="EMBL" id="JBHTMK010000017">
    <property type="protein sequence ID" value="MFD1366287.1"/>
    <property type="molecule type" value="Genomic_DNA"/>
</dbReference>
<reference evidence="2" key="1">
    <citation type="journal article" date="2019" name="Int. J. Syst. Evol. Microbiol.">
        <title>The Global Catalogue of Microorganisms (GCM) 10K type strain sequencing project: providing services to taxonomists for standard genome sequencing and annotation.</title>
        <authorList>
            <consortium name="The Broad Institute Genomics Platform"/>
            <consortium name="The Broad Institute Genome Sequencing Center for Infectious Disease"/>
            <person name="Wu L."/>
            <person name="Ma J."/>
        </authorList>
    </citation>
    <scope>NUCLEOTIDE SEQUENCE [LARGE SCALE GENOMIC DNA]</scope>
    <source>
        <strain evidence="2">CCM 7526</strain>
    </source>
</reference>
<accession>A0ABW4A8B1</accession>
<sequence>MAEPIVPPQETLAWKNRRLMAQRLPYPAGALDSCERFDRDHPFWSASWMPPNLGRGSDRPAGFGARRTDYVRLRRCDDFRRGEPDDVPRQPWAFGETIDALEHRVAEMEALIAAEAELSRRLGSRIQWNARFPP</sequence>
<dbReference type="RefSeq" id="WP_317795665.1">
    <property type="nucleotide sequence ID" value="NZ_AP028461.1"/>
</dbReference>